<feature type="domain" description="Retroviral polymerase SH3-like" evidence="4">
    <location>
        <begin position="132"/>
        <end position="165"/>
    </location>
</feature>
<dbReference type="EMBL" id="JACGWK010000015">
    <property type="protein sequence ID" value="KAL0314938.1"/>
    <property type="molecule type" value="Genomic_DNA"/>
</dbReference>
<evidence type="ECO:0000259" key="4">
    <source>
        <dbReference type="Pfam" id="PF25597"/>
    </source>
</evidence>
<feature type="region of interest" description="Disordered" evidence="1">
    <location>
        <begin position="190"/>
        <end position="209"/>
    </location>
</feature>
<dbReference type="InterPro" id="IPR043502">
    <property type="entry name" value="DNA/RNA_pol_sf"/>
</dbReference>
<proteinExistence type="predicted"/>
<evidence type="ECO:0000256" key="1">
    <source>
        <dbReference type="SAM" id="MobiDB-lite"/>
    </source>
</evidence>
<dbReference type="AlphaFoldDB" id="A0AAW2L819"/>
<feature type="domain" description="Reverse transcriptase Ty1/copia-type" evidence="2">
    <location>
        <begin position="233"/>
        <end position="338"/>
    </location>
</feature>
<name>A0AAW2L819_9LAMI</name>
<dbReference type="InterPro" id="IPR057670">
    <property type="entry name" value="SH3_retrovirus"/>
</dbReference>
<dbReference type="InterPro" id="IPR013103">
    <property type="entry name" value="RVT_2"/>
</dbReference>
<organism evidence="5">
    <name type="scientific">Sesamum angustifolium</name>
    <dbReference type="NCBI Taxonomy" id="2727405"/>
    <lineage>
        <taxon>Eukaryota</taxon>
        <taxon>Viridiplantae</taxon>
        <taxon>Streptophyta</taxon>
        <taxon>Embryophyta</taxon>
        <taxon>Tracheophyta</taxon>
        <taxon>Spermatophyta</taxon>
        <taxon>Magnoliopsida</taxon>
        <taxon>eudicotyledons</taxon>
        <taxon>Gunneridae</taxon>
        <taxon>Pentapetalae</taxon>
        <taxon>asterids</taxon>
        <taxon>lamiids</taxon>
        <taxon>Lamiales</taxon>
        <taxon>Pedaliaceae</taxon>
        <taxon>Sesamum</taxon>
    </lineage>
</organism>
<gene>
    <name evidence="5" type="ORF">Sangu_2338200</name>
</gene>
<reference evidence="5" key="2">
    <citation type="journal article" date="2024" name="Plant">
        <title>Genomic evolution and insights into agronomic trait innovations of Sesamum species.</title>
        <authorList>
            <person name="Miao H."/>
            <person name="Wang L."/>
            <person name="Qu L."/>
            <person name="Liu H."/>
            <person name="Sun Y."/>
            <person name="Le M."/>
            <person name="Wang Q."/>
            <person name="Wei S."/>
            <person name="Zheng Y."/>
            <person name="Lin W."/>
            <person name="Duan Y."/>
            <person name="Cao H."/>
            <person name="Xiong S."/>
            <person name="Wang X."/>
            <person name="Wei L."/>
            <person name="Li C."/>
            <person name="Ma Q."/>
            <person name="Ju M."/>
            <person name="Zhao R."/>
            <person name="Li G."/>
            <person name="Mu C."/>
            <person name="Tian Q."/>
            <person name="Mei H."/>
            <person name="Zhang T."/>
            <person name="Gao T."/>
            <person name="Zhang H."/>
        </authorList>
    </citation>
    <scope>NUCLEOTIDE SEQUENCE</scope>
    <source>
        <strain evidence="5">G01</strain>
    </source>
</reference>
<evidence type="ECO:0000259" key="2">
    <source>
        <dbReference type="Pfam" id="PF07727"/>
    </source>
</evidence>
<dbReference type="Pfam" id="PF13976">
    <property type="entry name" value="gag_pre-integrs"/>
    <property type="match status" value="1"/>
</dbReference>
<dbReference type="PANTHER" id="PTHR11439">
    <property type="entry name" value="GAG-POL-RELATED RETROTRANSPOSON"/>
    <property type="match status" value="1"/>
</dbReference>
<evidence type="ECO:0000259" key="3">
    <source>
        <dbReference type="Pfam" id="PF13976"/>
    </source>
</evidence>
<protein>
    <submittedName>
        <fullName evidence="5">Retrovirus-related Pol polyprotein from transposon RE1</fullName>
    </submittedName>
</protein>
<accession>A0AAW2L819</accession>
<feature type="domain" description="GAG-pre-integrase" evidence="3">
    <location>
        <begin position="49"/>
        <end position="99"/>
    </location>
</feature>
<dbReference type="Pfam" id="PF25597">
    <property type="entry name" value="SH3_retrovirus"/>
    <property type="match status" value="1"/>
</dbReference>
<evidence type="ECO:0000313" key="5">
    <source>
        <dbReference type="EMBL" id="KAL0314938.1"/>
    </source>
</evidence>
<dbReference type="PANTHER" id="PTHR11439:SF470">
    <property type="entry name" value="CYSTEINE-RICH RLK (RECEPTOR-LIKE PROTEIN KINASE) 8"/>
    <property type="match status" value="1"/>
</dbReference>
<feature type="domain" description="Reverse transcriptase Ty1/copia-type" evidence="2">
    <location>
        <begin position="345"/>
        <end position="440"/>
    </location>
</feature>
<feature type="compositionally biased region" description="Polar residues" evidence="1">
    <location>
        <begin position="191"/>
        <end position="205"/>
    </location>
</feature>
<dbReference type="CDD" id="cd09272">
    <property type="entry name" value="RNase_HI_RT_Ty1"/>
    <property type="match status" value="1"/>
</dbReference>
<dbReference type="Pfam" id="PF07727">
    <property type="entry name" value="RVT_2"/>
    <property type="match status" value="2"/>
</dbReference>
<dbReference type="SUPFAM" id="SSF56672">
    <property type="entry name" value="DNA/RNA polymerases"/>
    <property type="match status" value="1"/>
</dbReference>
<reference evidence="5" key="1">
    <citation type="submission" date="2020-06" db="EMBL/GenBank/DDBJ databases">
        <authorList>
            <person name="Li T."/>
            <person name="Hu X."/>
            <person name="Zhang T."/>
            <person name="Song X."/>
            <person name="Zhang H."/>
            <person name="Dai N."/>
            <person name="Sheng W."/>
            <person name="Hou X."/>
            <person name="Wei L."/>
        </authorList>
    </citation>
    <scope>NUCLEOTIDE SEQUENCE</scope>
    <source>
        <strain evidence="5">G01</strain>
        <tissue evidence="5">Leaf</tissue>
    </source>
</reference>
<sequence>MCCLVQDLKTKQVLALGKQIRKLYVLESHSFLSVSKKLDSVSGVKTSVETSFSSSDLESYSVWHNRLGHSSSDVLHHIPVIKMHNHKDYTCSVCPLAKQTRLPFSSSEKHTEKVFDLLHIDIWGPYRQPTLSGQNAYKLYDIHNQTLIVSRDVVFHESVFSYASSATTPNPSDSSPLPLPLSDFPPSIDSTLTDSTPISDHSPSDSMHFPVPGQRVSGVGAGYATRLNALEQNETWAIVDLPKGNKAIGSKWVYKVKLNSDGSVERYKARLVAKGYNQVAGIDYYDRFSPVAKAVTVRLILALASVSNWALHQININNAFLHGYLDEDIYLSAPDGYPVPAGKSANDHCLFIKETEAGLLILLAYVDDLLITSPSEILIPEVKQFLDAAFTNKDLGHARYFLGLEIARSSDGISITQHKYIREIIKDAGLIHSRPKCTPLPLGLKLTSQGHTVLADPEPFQSSLVSWKTKKQSTVSRSTAEAEYRSMGTTVCELQWISYLLQDIRVSIPTPISLFCDNQAALHIAANPVLHERTKHLEIDCHLVREKLKSGFILPSHISGKLQLADLFTKMLHGPTFASFLSKLGLVPFTQIQLEGGLINSSHFAAASLHSVSIEENNVEAGSCISLVHM</sequence>
<comment type="caution">
    <text evidence="5">The sequence shown here is derived from an EMBL/GenBank/DDBJ whole genome shotgun (WGS) entry which is preliminary data.</text>
</comment>
<dbReference type="InterPro" id="IPR025724">
    <property type="entry name" value="GAG-pre-integrase_dom"/>
</dbReference>